<protein>
    <recommendedName>
        <fullName evidence="3">F-box domain-containing protein</fullName>
    </recommendedName>
</protein>
<reference evidence="1 2" key="1">
    <citation type="submission" date="2023-01" db="EMBL/GenBank/DDBJ databases">
        <title>Analysis of 21 Apiospora genomes using comparative genomics revels a genus with tremendous synthesis potential of carbohydrate active enzymes and secondary metabolites.</title>
        <authorList>
            <person name="Sorensen T."/>
        </authorList>
    </citation>
    <scope>NUCLEOTIDE SEQUENCE [LARGE SCALE GENOMIC DNA]</scope>
    <source>
        <strain evidence="1 2">CBS 117206</strain>
    </source>
</reference>
<comment type="caution">
    <text evidence="1">The sequence shown here is derived from an EMBL/GenBank/DDBJ whole genome shotgun (WGS) entry which is preliminary data.</text>
</comment>
<dbReference type="InterPro" id="IPR036047">
    <property type="entry name" value="F-box-like_dom_sf"/>
</dbReference>
<organism evidence="1 2">
    <name type="scientific">Apiospora kogelbergensis</name>
    <dbReference type="NCBI Taxonomy" id="1337665"/>
    <lineage>
        <taxon>Eukaryota</taxon>
        <taxon>Fungi</taxon>
        <taxon>Dikarya</taxon>
        <taxon>Ascomycota</taxon>
        <taxon>Pezizomycotina</taxon>
        <taxon>Sordariomycetes</taxon>
        <taxon>Xylariomycetidae</taxon>
        <taxon>Amphisphaeriales</taxon>
        <taxon>Apiosporaceae</taxon>
        <taxon>Apiospora</taxon>
    </lineage>
</organism>
<name>A0AAW0QWC8_9PEZI</name>
<sequence>MWSATETALATPELLEAILLGVDMRTVLISAQRVCRYWRELISQSGPLQEHLYFKPRRTTYWDDLEENQLACVALPLVFAEYVIRLYTPRA</sequence>
<evidence type="ECO:0000313" key="1">
    <source>
        <dbReference type="EMBL" id="KAK8114680.1"/>
    </source>
</evidence>
<dbReference type="AlphaFoldDB" id="A0AAW0QWC8"/>
<proteinExistence type="predicted"/>
<dbReference type="Proteomes" id="UP001392437">
    <property type="component" value="Unassembled WGS sequence"/>
</dbReference>
<dbReference type="CDD" id="cd09917">
    <property type="entry name" value="F-box_SF"/>
    <property type="match status" value="1"/>
</dbReference>
<gene>
    <name evidence="1" type="ORF">PG999_006749</name>
</gene>
<dbReference type="EMBL" id="JAQQWP010000006">
    <property type="protein sequence ID" value="KAK8114680.1"/>
    <property type="molecule type" value="Genomic_DNA"/>
</dbReference>
<evidence type="ECO:0008006" key="3">
    <source>
        <dbReference type="Google" id="ProtNLM"/>
    </source>
</evidence>
<evidence type="ECO:0000313" key="2">
    <source>
        <dbReference type="Proteomes" id="UP001392437"/>
    </source>
</evidence>
<keyword evidence="2" id="KW-1185">Reference proteome</keyword>
<dbReference type="Gene3D" id="1.20.1280.50">
    <property type="match status" value="1"/>
</dbReference>
<dbReference type="SUPFAM" id="SSF81383">
    <property type="entry name" value="F-box domain"/>
    <property type="match status" value="1"/>
</dbReference>
<accession>A0AAW0QWC8</accession>